<gene>
    <name evidence="1" type="ORF">S100892_01785</name>
</gene>
<protein>
    <submittedName>
        <fullName evidence="1">Uncharacterized protein</fullName>
    </submittedName>
</protein>
<accession>A0A1Y0VXJ7</accession>
<dbReference type="RefSeq" id="WP_411237591.1">
    <property type="nucleotide sequence ID" value="NZ_JAWVMX010000010.1"/>
</dbReference>
<organism evidence="1 2">
    <name type="scientific">Pediococcus pentosaceus</name>
    <dbReference type="NCBI Taxonomy" id="1255"/>
    <lineage>
        <taxon>Bacteria</taxon>
        <taxon>Bacillati</taxon>
        <taxon>Bacillota</taxon>
        <taxon>Bacilli</taxon>
        <taxon>Lactobacillales</taxon>
        <taxon>Lactobacillaceae</taxon>
        <taxon>Pediococcus</taxon>
    </lineage>
</organism>
<dbReference type="Proteomes" id="UP000196118">
    <property type="component" value="Chromosome"/>
</dbReference>
<name>A0A1Y0VXJ7_PEDPE</name>
<evidence type="ECO:0000313" key="2">
    <source>
        <dbReference type="Proteomes" id="UP000196118"/>
    </source>
</evidence>
<sequence length="41" mass="5092">MKLGFKPELTIDEMYNPILDDIRKEHFTKLKRTEWLRQNDQ</sequence>
<dbReference type="EMBL" id="CP021474">
    <property type="protein sequence ID" value="ARW20328.1"/>
    <property type="molecule type" value="Genomic_DNA"/>
</dbReference>
<evidence type="ECO:0000313" key="1">
    <source>
        <dbReference type="EMBL" id="ARW20328.1"/>
    </source>
</evidence>
<reference evidence="1 2" key="1">
    <citation type="submission" date="2017-05" db="EMBL/GenBank/DDBJ databases">
        <title>Genome sequence of Pediococcus pentosaceus strain SRCM100892.</title>
        <authorList>
            <person name="Cho S.H."/>
        </authorList>
    </citation>
    <scope>NUCLEOTIDE SEQUENCE [LARGE SCALE GENOMIC DNA]</scope>
    <source>
        <strain evidence="1 2">SRCM100892</strain>
    </source>
</reference>
<dbReference type="AlphaFoldDB" id="A0A1Y0VXJ7"/>
<proteinExistence type="predicted"/>